<proteinExistence type="predicted"/>
<accession>A0AAV7M6U1</accession>
<dbReference type="Proteomes" id="UP001066276">
    <property type="component" value="Chromosome 10"/>
</dbReference>
<keyword evidence="3" id="KW-1185">Reference proteome</keyword>
<dbReference type="PANTHER" id="PTHR45762:SF13">
    <property type="entry name" value="U1-TYPE DOMAIN-CONTAINING PROTEIN"/>
    <property type="match status" value="1"/>
</dbReference>
<evidence type="ECO:0000313" key="2">
    <source>
        <dbReference type="EMBL" id="KAJ1098844.1"/>
    </source>
</evidence>
<dbReference type="PANTHER" id="PTHR45762">
    <property type="entry name" value="ZINC FINGER RNA-BINDING PROTEIN"/>
    <property type="match status" value="1"/>
</dbReference>
<dbReference type="AlphaFoldDB" id="A0AAV7M6U1"/>
<name>A0AAV7M6U1_PLEWA</name>
<organism evidence="2 3">
    <name type="scientific">Pleurodeles waltl</name>
    <name type="common">Iberian ribbed newt</name>
    <dbReference type="NCBI Taxonomy" id="8319"/>
    <lineage>
        <taxon>Eukaryota</taxon>
        <taxon>Metazoa</taxon>
        <taxon>Chordata</taxon>
        <taxon>Craniata</taxon>
        <taxon>Vertebrata</taxon>
        <taxon>Euteleostomi</taxon>
        <taxon>Amphibia</taxon>
        <taxon>Batrachia</taxon>
        <taxon>Caudata</taxon>
        <taxon>Salamandroidea</taxon>
        <taxon>Salamandridae</taxon>
        <taxon>Pleurodelinae</taxon>
        <taxon>Pleurodeles</taxon>
    </lineage>
</organism>
<sequence length="170" mass="18169">MDNGEGSAASVHAFLCNTYKVACASAMNLQTHFLGSKHKMLEKALKAHGIVKTMGSEPTGPGKVLDCAITEADSSSARTLGEQLDGCRSTEPAMGFEYLFEYRSQGSHMYYKCVLCGCEAGLTNMFMHVVGANHRLAYLTKHHPELAEVTGRGSELHKKEAQAAGRAGGG</sequence>
<feature type="region of interest" description="Disordered" evidence="1">
    <location>
        <begin position="151"/>
        <end position="170"/>
    </location>
</feature>
<dbReference type="GO" id="GO:0003727">
    <property type="term" value="F:single-stranded RNA binding"/>
    <property type="evidence" value="ECO:0007669"/>
    <property type="project" value="TreeGrafter"/>
</dbReference>
<protein>
    <submittedName>
        <fullName evidence="2">Uncharacterized protein</fullName>
    </submittedName>
</protein>
<dbReference type="EMBL" id="JANPWB010000014">
    <property type="protein sequence ID" value="KAJ1098844.1"/>
    <property type="molecule type" value="Genomic_DNA"/>
</dbReference>
<evidence type="ECO:0000256" key="1">
    <source>
        <dbReference type="SAM" id="MobiDB-lite"/>
    </source>
</evidence>
<dbReference type="GO" id="GO:0071011">
    <property type="term" value="C:precatalytic spliceosome"/>
    <property type="evidence" value="ECO:0007669"/>
    <property type="project" value="TreeGrafter"/>
</dbReference>
<dbReference type="GO" id="GO:0003725">
    <property type="term" value="F:double-stranded RNA binding"/>
    <property type="evidence" value="ECO:0007669"/>
    <property type="project" value="TreeGrafter"/>
</dbReference>
<gene>
    <name evidence="2" type="ORF">NDU88_003951</name>
</gene>
<reference evidence="2" key="1">
    <citation type="journal article" date="2022" name="bioRxiv">
        <title>Sequencing and chromosome-scale assembly of the giantPleurodeles waltlgenome.</title>
        <authorList>
            <person name="Brown T."/>
            <person name="Elewa A."/>
            <person name="Iarovenko S."/>
            <person name="Subramanian E."/>
            <person name="Araus A.J."/>
            <person name="Petzold A."/>
            <person name="Susuki M."/>
            <person name="Suzuki K.-i.T."/>
            <person name="Hayashi T."/>
            <person name="Toyoda A."/>
            <person name="Oliveira C."/>
            <person name="Osipova E."/>
            <person name="Leigh N.D."/>
            <person name="Simon A."/>
            <person name="Yun M.H."/>
        </authorList>
    </citation>
    <scope>NUCLEOTIDE SEQUENCE</scope>
    <source>
        <strain evidence="2">20211129_DDA</strain>
        <tissue evidence="2">Liver</tissue>
    </source>
</reference>
<evidence type="ECO:0000313" key="3">
    <source>
        <dbReference type="Proteomes" id="UP001066276"/>
    </source>
</evidence>
<comment type="caution">
    <text evidence="2">The sequence shown here is derived from an EMBL/GenBank/DDBJ whole genome shotgun (WGS) entry which is preliminary data.</text>
</comment>